<evidence type="ECO:0008006" key="3">
    <source>
        <dbReference type="Google" id="ProtNLM"/>
    </source>
</evidence>
<organism evidence="1 2">
    <name type="scientific">Starkeya nomas</name>
    <dbReference type="NCBI Taxonomy" id="2666134"/>
    <lineage>
        <taxon>Bacteria</taxon>
        <taxon>Pseudomonadati</taxon>
        <taxon>Pseudomonadota</taxon>
        <taxon>Alphaproteobacteria</taxon>
        <taxon>Hyphomicrobiales</taxon>
        <taxon>Xanthobacteraceae</taxon>
        <taxon>Starkeya</taxon>
    </lineage>
</organism>
<protein>
    <recommendedName>
        <fullName evidence="3">NnrU domain-containing protein</fullName>
    </recommendedName>
</protein>
<dbReference type="RefSeq" id="WP_159598717.1">
    <property type="nucleotide sequence ID" value="NZ_CACSAS010000001.1"/>
</dbReference>
<evidence type="ECO:0000313" key="1">
    <source>
        <dbReference type="EMBL" id="CAA0096140.1"/>
    </source>
</evidence>
<proteinExistence type="predicted"/>
<reference evidence="1 2" key="1">
    <citation type="submission" date="2019-12" db="EMBL/GenBank/DDBJ databases">
        <authorList>
            <person name="Reyes-Prieto M."/>
        </authorList>
    </citation>
    <scope>NUCLEOTIDE SEQUENCE [LARGE SCALE GENOMIC DNA]</scope>
    <source>
        <strain evidence="1">HF14-78462</strain>
    </source>
</reference>
<dbReference type="AlphaFoldDB" id="A0A5S9NZH9"/>
<gene>
    <name evidence="1" type="ORF">STARVERO_01976</name>
</gene>
<evidence type="ECO:0000313" key="2">
    <source>
        <dbReference type="Proteomes" id="UP000433050"/>
    </source>
</evidence>
<accession>A0A5S9NZH9</accession>
<sequence>MTTPLEMLFGVWLGWAAFDVVRFATRPSQRSQTIDNFQTVTWFTIVVALAFWVHR</sequence>
<keyword evidence="2" id="KW-1185">Reference proteome</keyword>
<dbReference type="Proteomes" id="UP000433050">
    <property type="component" value="Unassembled WGS sequence"/>
</dbReference>
<name>A0A5S9NZH9_9HYPH</name>
<dbReference type="EMBL" id="CACSAS010000001">
    <property type="protein sequence ID" value="CAA0096140.1"/>
    <property type="molecule type" value="Genomic_DNA"/>
</dbReference>